<gene>
    <name evidence="1" type="ORF">A2814_00705</name>
</gene>
<dbReference type="EMBL" id="MFTI01000001">
    <property type="protein sequence ID" value="OGI61304.1"/>
    <property type="molecule type" value="Genomic_DNA"/>
</dbReference>
<dbReference type="AlphaFoldDB" id="A0A1F6UVI8"/>
<sequence length="81" mass="9108">MREPFSSGTNADSAGRNNWLGIWIRPASALFPPAGWVWGGMRAGFGLGVSDFKNSPLDFVPIKLAHRRYYSNKDTNQYQIF</sequence>
<proteinExistence type="predicted"/>
<comment type="caution">
    <text evidence="1">The sequence shown here is derived from an EMBL/GenBank/DDBJ whole genome shotgun (WGS) entry which is preliminary data.</text>
</comment>
<organism evidence="1 2">
    <name type="scientific">Candidatus Nomurabacteria bacterium RIFCSPHIGHO2_01_FULL_38_19</name>
    <dbReference type="NCBI Taxonomy" id="1801732"/>
    <lineage>
        <taxon>Bacteria</taxon>
        <taxon>Candidatus Nomuraibacteriota</taxon>
    </lineage>
</organism>
<reference evidence="1 2" key="1">
    <citation type="journal article" date="2016" name="Nat. Commun.">
        <title>Thousands of microbial genomes shed light on interconnected biogeochemical processes in an aquifer system.</title>
        <authorList>
            <person name="Anantharaman K."/>
            <person name="Brown C.T."/>
            <person name="Hug L.A."/>
            <person name="Sharon I."/>
            <person name="Castelle C.J."/>
            <person name="Probst A.J."/>
            <person name="Thomas B.C."/>
            <person name="Singh A."/>
            <person name="Wilkins M.J."/>
            <person name="Karaoz U."/>
            <person name="Brodie E.L."/>
            <person name="Williams K.H."/>
            <person name="Hubbard S.S."/>
            <person name="Banfield J.F."/>
        </authorList>
    </citation>
    <scope>NUCLEOTIDE SEQUENCE [LARGE SCALE GENOMIC DNA]</scope>
</reference>
<dbReference type="Proteomes" id="UP000177869">
    <property type="component" value="Unassembled WGS sequence"/>
</dbReference>
<evidence type="ECO:0000313" key="1">
    <source>
        <dbReference type="EMBL" id="OGI61304.1"/>
    </source>
</evidence>
<accession>A0A1F6UVI8</accession>
<name>A0A1F6UVI8_9BACT</name>
<evidence type="ECO:0000313" key="2">
    <source>
        <dbReference type="Proteomes" id="UP000177869"/>
    </source>
</evidence>
<protein>
    <submittedName>
        <fullName evidence="1">Uncharacterized protein</fullName>
    </submittedName>
</protein>